<protein>
    <submittedName>
        <fullName evidence="2">Uncharacterized protein</fullName>
    </submittedName>
</protein>
<dbReference type="RefSeq" id="WP_074585013.1">
    <property type="nucleotide sequence ID" value="NZ_FMWB01000018.1"/>
</dbReference>
<keyword evidence="1" id="KW-1133">Transmembrane helix</keyword>
<sequence length="153" mass="16750">MNGLLQGLHALAYTLFALALLTELGNVLCRRTLIRMTRPRMPGASSDGAFSAGRLIGWLERLVLAAGLLSNSWEILAAVIALKTVARFKELDQRDFAEYFLVGSLFSILWAIVITGAWMLYDQHWGVGMRATLMDWLSASSLPPLIEAAKVGG</sequence>
<reference evidence="3" key="1">
    <citation type="submission" date="2016-10" db="EMBL/GenBank/DDBJ databases">
        <authorList>
            <person name="de Groot N.N."/>
        </authorList>
    </citation>
    <scope>NUCLEOTIDE SEQUENCE [LARGE SCALE GENOMIC DNA]</scope>
    <source>
        <strain evidence="3">DSM 15758</strain>
    </source>
</reference>
<gene>
    <name evidence="2" type="ORF">SAMN05216279_1188</name>
</gene>
<evidence type="ECO:0000313" key="2">
    <source>
        <dbReference type="EMBL" id="SCZ47913.1"/>
    </source>
</evidence>
<comment type="caution">
    <text evidence="2">The sequence shown here is derived from an EMBL/GenBank/DDBJ whole genome shotgun (WGS) entry which is preliminary data.</text>
</comment>
<dbReference type="AlphaFoldDB" id="A0A1G5PED0"/>
<accession>A0A1G5PED0</accession>
<evidence type="ECO:0000256" key="1">
    <source>
        <dbReference type="SAM" id="Phobius"/>
    </source>
</evidence>
<organism evidence="2 3">
    <name type="scientific">Pseudomonas oryzihabitans</name>
    <dbReference type="NCBI Taxonomy" id="47885"/>
    <lineage>
        <taxon>Bacteria</taxon>
        <taxon>Pseudomonadati</taxon>
        <taxon>Pseudomonadota</taxon>
        <taxon>Gammaproteobacteria</taxon>
        <taxon>Pseudomonadales</taxon>
        <taxon>Pseudomonadaceae</taxon>
        <taxon>Pseudomonas</taxon>
    </lineage>
</organism>
<keyword evidence="1" id="KW-0812">Transmembrane</keyword>
<evidence type="ECO:0000313" key="3">
    <source>
        <dbReference type="Proteomes" id="UP000183046"/>
    </source>
</evidence>
<dbReference type="EMBL" id="FMWB01000018">
    <property type="protein sequence ID" value="SCZ47913.1"/>
    <property type="molecule type" value="Genomic_DNA"/>
</dbReference>
<name>A0A1G5PED0_9PSED</name>
<dbReference type="OrthoDB" id="8536716at2"/>
<dbReference type="Proteomes" id="UP000183046">
    <property type="component" value="Unassembled WGS sequence"/>
</dbReference>
<proteinExistence type="predicted"/>
<feature type="transmembrane region" description="Helical" evidence="1">
    <location>
        <begin position="6"/>
        <end position="29"/>
    </location>
</feature>
<keyword evidence="1" id="KW-0472">Membrane</keyword>
<feature type="transmembrane region" description="Helical" evidence="1">
    <location>
        <begin position="100"/>
        <end position="121"/>
    </location>
</feature>